<feature type="domain" description="Plasmid replication protein C C-terminal" evidence="3">
    <location>
        <begin position="226"/>
        <end position="321"/>
    </location>
</feature>
<reference evidence="5" key="1">
    <citation type="journal article" date="2019" name="Int. J. Syst. Evol. Microbiol.">
        <title>The Global Catalogue of Microorganisms (GCM) 10K type strain sequencing project: providing services to taxonomists for standard genome sequencing and annotation.</title>
        <authorList>
            <consortium name="The Broad Institute Genomics Platform"/>
            <consortium name="The Broad Institute Genome Sequencing Center for Infectious Disease"/>
            <person name="Wu L."/>
            <person name="Ma J."/>
        </authorList>
    </citation>
    <scope>NUCLEOTIDE SEQUENCE [LARGE SCALE GENOMIC DNA]</scope>
    <source>
        <strain evidence="5">CGMCC 1.15419</strain>
    </source>
</reference>
<dbReference type="EMBL" id="BMIV01000021">
    <property type="protein sequence ID" value="GGF78919.1"/>
    <property type="molecule type" value="Genomic_DNA"/>
</dbReference>
<evidence type="ECO:0000256" key="1">
    <source>
        <dbReference type="SAM" id="MobiDB-lite"/>
    </source>
</evidence>
<dbReference type="SUPFAM" id="SSF46785">
    <property type="entry name" value="Winged helix' DNA-binding domain"/>
    <property type="match status" value="1"/>
</dbReference>
<evidence type="ECO:0000313" key="4">
    <source>
        <dbReference type="EMBL" id="GGF78919.1"/>
    </source>
</evidence>
<dbReference type="InterPro" id="IPR036390">
    <property type="entry name" value="WH_DNA-bd_sf"/>
</dbReference>
<feature type="domain" description="Plasmid replication protein C N-terminal" evidence="2">
    <location>
        <begin position="1"/>
        <end position="142"/>
    </location>
</feature>
<dbReference type="InterPro" id="IPR036388">
    <property type="entry name" value="WH-like_DNA-bd_sf"/>
</dbReference>
<dbReference type="Proteomes" id="UP000640509">
    <property type="component" value="Unassembled WGS sequence"/>
</dbReference>
<dbReference type="NCBIfam" id="NF040974">
    <property type="entry name" value="RepABC_RepC"/>
    <property type="match status" value="1"/>
</dbReference>
<sequence>MLQALTDGRDAFGLTDRNLAVLSALLSFHPARDLRDGPPTVFPSNASLSSRLHGMPESTLRRHLSALVAAGMIRRQDSPNGKRYATRDGNGRIDHVFGFDLRPLLQRASEIVRAADQARDRARHMRRLRQTISLLMRDAAMLPDGVAPCSARLADLQRLMRRKLDLDALTDLESRLRRLLADMARQAEPAPEMSANDSQNERHHHNTDSHILESEKGREQDELPPLAAILKAAPEIETYAAAPLRSWRDLVGVAEFIRPMLGITAETWAFARRSMGEGRAVVVLSCILQRFASIRNPGAYLRRLAQSEDFRVGPMVMALLRNRDAVAASS</sequence>
<feature type="region of interest" description="Disordered" evidence="1">
    <location>
        <begin position="186"/>
        <end position="218"/>
    </location>
</feature>
<dbReference type="InterPro" id="IPR047611">
    <property type="entry name" value="RepABC_RepC"/>
</dbReference>
<dbReference type="Gene3D" id="1.10.10.10">
    <property type="entry name" value="Winged helix-like DNA-binding domain superfamily/Winged helix DNA-binding domain"/>
    <property type="match status" value="1"/>
</dbReference>
<evidence type="ECO:0000259" key="2">
    <source>
        <dbReference type="Pfam" id="PF03428"/>
    </source>
</evidence>
<comment type="caution">
    <text evidence="4">The sequence shown here is derived from an EMBL/GenBank/DDBJ whole genome shotgun (WGS) entry which is preliminary data.</text>
</comment>
<accession>A0ABQ1VN86</accession>
<dbReference type="Pfam" id="PF11800">
    <property type="entry name" value="RP-C_C"/>
    <property type="match status" value="1"/>
</dbReference>
<protein>
    <submittedName>
        <fullName evidence="4">Replication initiation protein</fullName>
    </submittedName>
</protein>
<keyword evidence="5" id="KW-1185">Reference proteome</keyword>
<evidence type="ECO:0000259" key="3">
    <source>
        <dbReference type="Pfam" id="PF11800"/>
    </source>
</evidence>
<dbReference type="InterPro" id="IPR021760">
    <property type="entry name" value="RepC_C"/>
</dbReference>
<dbReference type="InterPro" id="IPR005090">
    <property type="entry name" value="RepC_N"/>
</dbReference>
<gene>
    <name evidence="4" type="ORF">GCM10011402_34450</name>
</gene>
<feature type="compositionally biased region" description="Basic and acidic residues" evidence="1">
    <location>
        <begin position="206"/>
        <end position="218"/>
    </location>
</feature>
<proteinExistence type="predicted"/>
<name>A0ABQ1VN86_9RHOB</name>
<dbReference type="Pfam" id="PF03428">
    <property type="entry name" value="RP-C"/>
    <property type="match status" value="1"/>
</dbReference>
<evidence type="ECO:0000313" key="5">
    <source>
        <dbReference type="Proteomes" id="UP000640509"/>
    </source>
</evidence>
<organism evidence="4 5">
    <name type="scientific">Paracoccus acridae</name>
    <dbReference type="NCBI Taxonomy" id="1795310"/>
    <lineage>
        <taxon>Bacteria</taxon>
        <taxon>Pseudomonadati</taxon>
        <taxon>Pseudomonadota</taxon>
        <taxon>Alphaproteobacteria</taxon>
        <taxon>Rhodobacterales</taxon>
        <taxon>Paracoccaceae</taxon>
        <taxon>Paracoccus</taxon>
    </lineage>
</organism>